<evidence type="ECO:0000313" key="1">
    <source>
        <dbReference type="EMBL" id="MPC60147.1"/>
    </source>
</evidence>
<protein>
    <submittedName>
        <fullName evidence="1">Uncharacterized protein</fullName>
    </submittedName>
</protein>
<reference evidence="1 2" key="1">
    <citation type="submission" date="2019-05" db="EMBL/GenBank/DDBJ databases">
        <title>Another draft genome of Portunus trituberculatus and its Hox gene families provides insights of decapod evolution.</title>
        <authorList>
            <person name="Jeong J.-H."/>
            <person name="Song I."/>
            <person name="Kim S."/>
            <person name="Choi T."/>
            <person name="Kim D."/>
            <person name="Ryu S."/>
            <person name="Kim W."/>
        </authorList>
    </citation>
    <scope>NUCLEOTIDE SEQUENCE [LARGE SCALE GENOMIC DNA]</scope>
    <source>
        <tissue evidence="1">Muscle</tissue>
    </source>
</reference>
<name>A0A5B7GSI1_PORTR</name>
<accession>A0A5B7GSI1</accession>
<organism evidence="1 2">
    <name type="scientific">Portunus trituberculatus</name>
    <name type="common">Swimming crab</name>
    <name type="synonym">Neptunus trituberculatus</name>
    <dbReference type="NCBI Taxonomy" id="210409"/>
    <lineage>
        <taxon>Eukaryota</taxon>
        <taxon>Metazoa</taxon>
        <taxon>Ecdysozoa</taxon>
        <taxon>Arthropoda</taxon>
        <taxon>Crustacea</taxon>
        <taxon>Multicrustacea</taxon>
        <taxon>Malacostraca</taxon>
        <taxon>Eumalacostraca</taxon>
        <taxon>Eucarida</taxon>
        <taxon>Decapoda</taxon>
        <taxon>Pleocyemata</taxon>
        <taxon>Brachyura</taxon>
        <taxon>Eubrachyura</taxon>
        <taxon>Portunoidea</taxon>
        <taxon>Portunidae</taxon>
        <taxon>Portuninae</taxon>
        <taxon>Portunus</taxon>
    </lineage>
</organism>
<dbReference type="EMBL" id="VSRR010017227">
    <property type="protein sequence ID" value="MPC60147.1"/>
    <property type="molecule type" value="Genomic_DNA"/>
</dbReference>
<evidence type="ECO:0000313" key="2">
    <source>
        <dbReference type="Proteomes" id="UP000324222"/>
    </source>
</evidence>
<proteinExistence type="predicted"/>
<keyword evidence="2" id="KW-1185">Reference proteome</keyword>
<gene>
    <name evidence="1" type="ORF">E2C01_054185</name>
</gene>
<dbReference type="AlphaFoldDB" id="A0A5B7GSI1"/>
<sequence>MVEESTQFREEEKPLLLDLIFTKKPEPPPSIQYFSPMGRSDYVTLMLEMQEDDGIRYREEYKKERLNYARANFEKLRNFFVDIGWRNIMNRKTIQGKYEVFLQKYNKEEKKYIPICRVKKSTHDWYNARCIEAKREKNKAWMKLKKLRNENY</sequence>
<dbReference type="Proteomes" id="UP000324222">
    <property type="component" value="Unassembled WGS sequence"/>
</dbReference>
<comment type="caution">
    <text evidence="1">The sequence shown here is derived from an EMBL/GenBank/DDBJ whole genome shotgun (WGS) entry which is preliminary data.</text>
</comment>